<dbReference type="HOGENOM" id="CLU_005726_1_0_1"/>
<evidence type="ECO:0000313" key="1">
    <source>
        <dbReference type="EMBL" id="ETW78373.1"/>
    </source>
</evidence>
<dbReference type="InterPro" id="IPR036397">
    <property type="entry name" value="RNaseH_sf"/>
</dbReference>
<sequence length="445" mass="50578">MAKKLCTWSCSFINDPENLPFNLYGSWNASMLESRDLVKAIHEHLMGIGEYVSAAAVVRFVNSVEIKNRYSLKRNISLATAQQWMHTVGYRWQRSPTGQYVDGHEHSNVVVWKQDGTKEERDGPCPQECRTVIWYHDELTFYANDQQHVHWVHTGENAVPQSKGEGASLMVANFVSADYGWLQSLNGATGKARDGYFTNSDILEHATKAMNILKDHFPYDKHILIFDNVTTHLKRPDNALSAQKMPKFPSKSIGPSNFGVLWNKLDANGKLVYGVDGKVIKEKVWMAPPVTVFSDGEHPDHAAGVFKGMVRILEEHRYHDIQELRAECPRFKCSNDTSCCCYPCGFRIIFLPKFHCELSPIEQYWGHTKCIYRDFPPSSKEADLEQNVKKALAPVSIQSIRCATHRFMDAYQKGLSGKQASWAAKIYHGHHTLSDTILDQLDNIK</sequence>
<dbReference type="GeneID" id="20673703"/>
<organism evidence="1 2">
    <name type="scientific">Heterobasidion irregulare (strain TC 32-1)</name>
    <dbReference type="NCBI Taxonomy" id="747525"/>
    <lineage>
        <taxon>Eukaryota</taxon>
        <taxon>Fungi</taxon>
        <taxon>Dikarya</taxon>
        <taxon>Basidiomycota</taxon>
        <taxon>Agaricomycotina</taxon>
        <taxon>Agaricomycetes</taxon>
        <taxon>Russulales</taxon>
        <taxon>Bondarzewiaceae</taxon>
        <taxon>Heterobasidion</taxon>
        <taxon>Heterobasidion annosum species complex</taxon>
    </lineage>
</organism>
<reference evidence="1 2" key="1">
    <citation type="journal article" date="2012" name="New Phytol.">
        <title>Insight into trade-off between wood decay and parasitism from the genome of a fungal forest pathogen.</title>
        <authorList>
            <person name="Olson A."/>
            <person name="Aerts A."/>
            <person name="Asiegbu F."/>
            <person name="Belbahri L."/>
            <person name="Bouzid O."/>
            <person name="Broberg A."/>
            <person name="Canback B."/>
            <person name="Coutinho P.M."/>
            <person name="Cullen D."/>
            <person name="Dalman K."/>
            <person name="Deflorio G."/>
            <person name="van Diepen L.T."/>
            <person name="Dunand C."/>
            <person name="Duplessis S."/>
            <person name="Durling M."/>
            <person name="Gonthier P."/>
            <person name="Grimwood J."/>
            <person name="Fossdal C.G."/>
            <person name="Hansson D."/>
            <person name="Henrissat B."/>
            <person name="Hietala A."/>
            <person name="Himmelstrand K."/>
            <person name="Hoffmeister D."/>
            <person name="Hogberg N."/>
            <person name="James T.Y."/>
            <person name="Karlsson M."/>
            <person name="Kohler A."/>
            <person name="Kues U."/>
            <person name="Lee Y.H."/>
            <person name="Lin Y.C."/>
            <person name="Lind M."/>
            <person name="Lindquist E."/>
            <person name="Lombard V."/>
            <person name="Lucas S."/>
            <person name="Lunden K."/>
            <person name="Morin E."/>
            <person name="Murat C."/>
            <person name="Park J."/>
            <person name="Raffaello T."/>
            <person name="Rouze P."/>
            <person name="Salamov A."/>
            <person name="Schmutz J."/>
            <person name="Solheim H."/>
            <person name="Stahlberg J."/>
            <person name="Velez H."/>
            <person name="de Vries R.P."/>
            <person name="Wiebenga A."/>
            <person name="Woodward S."/>
            <person name="Yakovlev I."/>
            <person name="Garbelotto M."/>
            <person name="Martin F."/>
            <person name="Grigoriev I.V."/>
            <person name="Stenlid J."/>
        </authorList>
    </citation>
    <scope>NUCLEOTIDE SEQUENCE [LARGE SCALE GENOMIC DNA]</scope>
    <source>
        <strain evidence="1 2">TC 32-1</strain>
    </source>
</reference>
<dbReference type="KEGG" id="hir:HETIRDRAFT_421108"/>
<proteinExistence type="predicted"/>
<dbReference type="InParanoid" id="W4JXW2"/>
<dbReference type="GO" id="GO:0003676">
    <property type="term" value="F:nucleic acid binding"/>
    <property type="evidence" value="ECO:0007669"/>
    <property type="project" value="InterPro"/>
</dbReference>
<name>W4JXW2_HETIT</name>
<protein>
    <recommendedName>
        <fullName evidence="3">Tc1-like transposase DDE domain-containing protein</fullName>
    </recommendedName>
</protein>
<evidence type="ECO:0000313" key="2">
    <source>
        <dbReference type="Proteomes" id="UP000030671"/>
    </source>
</evidence>
<keyword evidence="2" id="KW-1185">Reference proteome</keyword>
<dbReference type="Gene3D" id="3.30.420.10">
    <property type="entry name" value="Ribonuclease H-like superfamily/Ribonuclease H"/>
    <property type="match status" value="1"/>
</dbReference>
<dbReference type="AlphaFoldDB" id="W4JXW2"/>
<dbReference type="Proteomes" id="UP000030671">
    <property type="component" value="Unassembled WGS sequence"/>
</dbReference>
<dbReference type="PANTHER" id="PTHR35871:SF1">
    <property type="entry name" value="CXC1-LIKE CYSTEINE CLUSTER ASSOCIATED WITH KDZ TRANSPOSASES DOMAIN-CONTAINING PROTEIN"/>
    <property type="match status" value="1"/>
</dbReference>
<dbReference type="EMBL" id="KI925462">
    <property type="protein sequence ID" value="ETW78373.1"/>
    <property type="molecule type" value="Genomic_DNA"/>
</dbReference>
<evidence type="ECO:0008006" key="3">
    <source>
        <dbReference type="Google" id="ProtNLM"/>
    </source>
</evidence>
<gene>
    <name evidence="1" type="ORF">HETIRDRAFT_421108</name>
</gene>
<dbReference type="OrthoDB" id="10044727at2759"/>
<dbReference type="RefSeq" id="XP_009550350.1">
    <property type="nucleotide sequence ID" value="XM_009552055.1"/>
</dbReference>
<dbReference type="eggNOG" id="ENOG502SIZV">
    <property type="taxonomic scope" value="Eukaryota"/>
</dbReference>
<dbReference type="PANTHER" id="PTHR35871">
    <property type="entry name" value="EXPRESSED PROTEIN"/>
    <property type="match status" value="1"/>
</dbReference>
<accession>W4JXW2</accession>